<keyword evidence="3" id="KW-0808">Transferase</keyword>
<evidence type="ECO:0000259" key="2">
    <source>
        <dbReference type="PROSITE" id="PS51186"/>
    </source>
</evidence>
<proteinExistence type="predicted"/>
<gene>
    <name evidence="3" type="ORF">INP51_05550</name>
</gene>
<dbReference type="Pfam" id="PF13302">
    <property type="entry name" value="Acetyltransf_3"/>
    <property type="match status" value="1"/>
</dbReference>
<reference evidence="3 4" key="1">
    <citation type="submission" date="2020-10" db="EMBL/GenBank/DDBJ databases">
        <title>Blautia liquoris sp.nov., isolated from the mud in a fermentation cellar used for the production of Chinese strong-flavoured liquor.</title>
        <authorList>
            <person name="Lu L."/>
        </authorList>
    </citation>
    <scope>NUCLEOTIDE SEQUENCE [LARGE SCALE GENOMIC DNA]</scope>
    <source>
        <strain evidence="3 4">LZLJ-3</strain>
    </source>
</reference>
<evidence type="ECO:0000313" key="4">
    <source>
        <dbReference type="Proteomes" id="UP000593601"/>
    </source>
</evidence>
<accession>A0A7M2RKY5</accession>
<dbReference type="GO" id="GO:0016747">
    <property type="term" value="F:acyltransferase activity, transferring groups other than amino-acyl groups"/>
    <property type="evidence" value="ECO:0007669"/>
    <property type="project" value="InterPro"/>
</dbReference>
<evidence type="ECO:0000313" key="3">
    <source>
        <dbReference type="EMBL" id="QOV20939.1"/>
    </source>
</evidence>
<dbReference type="InterPro" id="IPR016181">
    <property type="entry name" value="Acyl_CoA_acyltransferase"/>
</dbReference>
<dbReference type="Gene3D" id="3.40.630.30">
    <property type="match status" value="1"/>
</dbReference>
<sequence length="256" mass="30043">MNNHRRTKKEREQDEVVRLKKQLKEEKDKLNQWSDELLQKQRELEAKEKNLSTDGRETSGQNNKEKRKYQFKTRLETQRLILRPWEESDAEELYRYAQDDRIGPSCGWQVHTSMDNSHEIIRDVLSSVGNYAIVLKETNLVVGSIGLMIGENSNLGVSDTEAEIGYWIGVPYWGQGLIPEAVCELMRYAFEELGLKKLWCGYYEGNTKSKRVQEKCGFHYHHTNVGVYVDQMNEERTEHISCINRDEWESKYQNAS</sequence>
<dbReference type="Proteomes" id="UP000593601">
    <property type="component" value="Chromosome"/>
</dbReference>
<organism evidence="3 4">
    <name type="scientific">Blautia liquoris</name>
    <dbReference type="NCBI Taxonomy" id="2779518"/>
    <lineage>
        <taxon>Bacteria</taxon>
        <taxon>Bacillati</taxon>
        <taxon>Bacillota</taxon>
        <taxon>Clostridia</taxon>
        <taxon>Lachnospirales</taxon>
        <taxon>Lachnospiraceae</taxon>
        <taxon>Blautia</taxon>
    </lineage>
</organism>
<dbReference type="AlphaFoldDB" id="A0A7M2RKY5"/>
<dbReference type="KEGG" id="bliq:INP51_05550"/>
<dbReference type="PANTHER" id="PTHR43792:SF16">
    <property type="entry name" value="N-ACETYLTRANSFERASE DOMAIN-CONTAINING PROTEIN"/>
    <property type="match status" value="1"/>
</dbReference>
<keyword evidence="4" id="KW-1185">Reference proteome</keyword>
<feature type="region of interest" description="Disordered" evidence="1">
    <location>
        <begin position="44"/>
        <end position="66"/>
    </location>
</feature>
<feature type="domain" description="N-acetyltransferase" evidence="2">
    <location>
        <begin position="80"/>
        <end position="237"/>
    </location>
</feature>
<feature type="compositionally biased region" description="Basic and acidic residues" evidence="1">
    <location>
        <begin position="44"/>
        <end position="57"/>
    </location>
</feature>
<protein>
    <submittedName>
        <fullName evidence="3">GNAT family N-acetyltransferase</fullName>
    </submittedName>
</protein>
<dbReference type="InterPro" id="IPR051531">
    <property type="entry name" value="N-acetyltransferase"/>
</dbReference>
<dbReference type="SUPFAM" id="SSF55729">
    <property type="entry name" value="Acyl-CoA N-acyltransferases (Nat)"/>
    <property type="match status" value="1"/>
</dbReference>
<name>A0A7M2RKY5_9FIRM</name>
<dbReference type="InterPro" id="IPR000182">
    <property type="entry name" value="GNAT_dom"/>
</dbReference>
<evidence type="ECO:0000256" key="1">
    <source>
        <dbReference type="SAM" id="MobiDB-lite"/>
    </source>
</evidence>
<dbReference type="PANTHER" id="PTHR43792">
    <property type="entry name" value="GNAT FAMILY, PUTATIVE (AFU_ORTHOLOGUE AFUA_3G00765)-RELATED-RELATED"/>
    <property type="match status" value="1"/>
</dbReference>
<dbReference type="EMBL" id="CP063304">
    <property type="protein sequence ID" value="QOV20939.1"/>
    <property type="molecule type" value="Genomic_DNA"/>
</dbReference>
<dbReference type="PROSITE" id="PS51186">
    <property type="entry name" value="GNAT"/>
    <property type="match status" value="1"/>
</dbReference>